<dbReference type="EMBL" id="MJEL01000061">
    <property type="protein sequence ID" value="OEH95201.1"/>
    <property type="molecule type" value="Genomic_DNA"/>
</dbReference>
<gene>
    <name evidence="1" type="ORF">BH006_07155</name>
    <name evidence="2" type="ORF">NCTC10252_00073</name>
</gene>
<organism evidence="2 3">
    <name type="scientific">Salmonella enterica</name>
    <name type="common">Salmonella choleraesuis</name>
    <dbReference type="NCBI Taxonomy" id="28901"/>
    <lineage>
        <taxon>Bacteria</taxon>
        <taxon>Pseudomonadati</taxon>
        <taxon>Pseudomonadota</taxon>
        <taxon>Gammaproteobacteria</taxon>
        <taxon>Enterobacterales</taxon>
        <taxon>Enterobacteriaceae</taxon>
        <taxon>Salmonella</taxon>
    </lineage>
</organism>
<dbReference type="Proteomes" id="UP000852880">
    <property type="component" value="Unassembled WGS sequence"/>
</dbReference>
<sequence length="144" mass="16749">MTTKLTPDELFLEFALTDSPFDKWRILSHITDEATFIYLPNHKQSHLCNLQFGIYELLNSDNERDIQKGKALLRWLASGQKHVSNYFGTAAPAAFYLAYSKLTPAQISEASEKNRNLFLLFNPKKLSFREKNKSLVEKLMFWRS</sequence>
<proteinExistence type="predicted"/>
<evidence type="ECO:0000313" key="1">
    <source>
        <dbReference type="EMBL" id="OEH95201.1"/>
    </source>
</evidence>
<protein>
    <submittedName>
        <fullName evidence="2">Uncharacterized protein</fullName>
    </submittedName>
</protein>
<dbReference type="AlphaFoldDB" id="A0A379QCE9"/>
<accession>A0A379QCE9</accession>
<dbReference type="RefSeq" id="WP_069721912.1">
    <property type="nucleotide sequence ID" value="NZ_MJEL01000061.1"/>
</dbReference>
<evidence type="ECO:0000313" key="2">
    <source>
        <dbReference type="EMBL" id="SUF54906.1"/>
    </source>
</evidence>
<dbReference type="Proteomes" id="UP000254597">
    <property type="component" value="Unassembled WGS sequence"/>
</dbReference>
<dbReference type="EMBL" id="UGWP01000002">
    <property type="protein sequence ID" value="SUF54906.1"/>
    <property type="molecule type" value="Genomic_DNA"/>
</dbReference>
<reference evidence="2 3" key="2">
    <citation type="submission" date="2018-06" db="EMBL/GenBank/DDBJ databases">
        <authorList>
            <consortium name="Pathogen Informatics"/>
            <person name="Doyle S."/>
        </authorList>
    </citation>
    <scope>NUCLEOTIDE SEQUENCE [LARGE SCALE GENOMIC DNA]</scope>
    <source>
        <strain evidence="2 3">NCTC10252</strain>
    </source>
</reference>
<name>A0A379QCE9_SALER</name>
<evidence type="ECO:0000313" key="3">
    <source>
        <dbReference type="Proteomes" id="UP000254597"/>
    </source>
</evidence>
<reference evidence="1" key="1">
    <citation type="submission" date="2016-09" db="EMBL/GenBank/DDBJ databases">
        <title>Whole Genome Sequencing of Salmonella enterica subsp. enterica serovar Nottingham.</title>
        <authorList>
            <person name="Zheng J."/>
            <person name="Wang H."/>
        </authorList>
    </citation>
    <scope>NUCLEOTIDE SEQUENCE [LARGE SCALE GENOMIC DNA]</scope>
    <source>
        <strain evidence="1">CFSAN055411</strain>
    </source>
</reference>